<evidence type="ECO:0000313" key="4">
    <source>
        <dbReference type="Proteomes" id="UP000180175"/>
    </source>
</evidence>
<protein>
    <submittedName>
        <fullName evidence="3">Helix-turn-helix domain-containing protein</fullName>
    </submittedName>
    <submittedName>
        <fullName evidence="2">Transcriptional regulator</fullName>
    </submittedName>
</protein>
<dbReference type="GO" id="GO:0003677">
    <property type="term" value="F:DNA binding"/>
    <property type="evidence" value="ECO:0007669"/>
    <property type="project" value="InterPro"/>
</dbReference>
<dbReference type="Pfam" id="PF13443">
    <property type="entry name" value="HTH_26"/>
    <property type="match status" value="1"/>
</dbReference>
<evidence type="ECO:0000313" key="2">
    <source>
        <dbReference type="EMBL" id="OIJ22581.1"/>
    </source>
</evidence>
<dbReference type="RefSeq" id="WP_071316192.1">
    <property type="nucleotide sequence ID" value="NZ_CP063356.2"/>
</dbReference>
<feature type="domain" description="HTH cro/C1-type" evidence="1">
    <location>
        <begin position="13"/>
        <end position="59"/>
    </location>
</feature>
<evidence type="ECO:0000313" key="3">
    <source>
        <dbReference type="EMBL" id="QOY37996.1"/>
    </source>
</evidence>
<dbReference type="InterPro" id="IPR001387">
    <property type="entry name" value="Cro/C1-type_HTH"/>
</dbReference>
<reference evidence="2 4" key="1">
    <citation type="submission" date="2016-10" db="EMBL/GenBank/DDBJ databases">
        <title>Draft genome sequences of four alkaliphilic bacteria belonging to the Anaerobacillus genus.</title>
        <authorList>
            <person name="Bassil N.M."/>
            <person name="Lloyd J.R."/>
        </authorList>
    </citation>
    <scope>NUCLEOTIDE SEQUENCE [LARGE SCALE GENOMIC DNA]</scope>
    <source>
        <strain evidence="2 4">NB2006</strain>
    </source>
</reference>
<reference evidence="3 4" key="2">
    <citation type="journal article" date="2017" name="Genome Announc.">
        <title>Draft Genome Sequences of Four Alkaliphilic Bacteria Belonging to the Anaerobacillus Genus.</title>
        <authorList>
            <person name="Bassil N.M."/>
            <person name="Lloyd J.R."/>
        </authorList>
    </citation>
    <scope>NUCLEOTIDE SEQUENCE [LARGE SCALE GENOMIC DNA]</scope>
    <source>
        <strain evidence="3 4">NB2006</strain>
    </source>
</reference>
<dbReference type="EMBL" id="LQXD01000048">
    <property type="protein sequence ID" value="OIJ22581.1"/>
    <property type="molecule type" value="Genomic_DNA"/>
</dbReference>
<dbReference type="OrthoDB" id="7568952at2"/>
<organism evidence="2 4">
    <name type="scientific">Anaerobacillus isosaccharinicus</name>
    <dbReference type="NCBI Taxonomy" id="1532552"/>
    <lineage>
        <taxon>Bacteria</taxon>
        <taxon>Bacillati</taxon>
        <taxon>Bacillota</taxon>
        <taxon>Bacilli</taxon>
        <taxon>Bacillales</taxon>
        <taxon>Bacillaceae</taxon>
        <taxon>Anaerobacillus</taxon>
    </lineage>
</organism>
<dbReference type="Proteomes" id="UP000180175">
    <property type="component" value="Chromosome"/>
</dbReference>
<proteinExistence type="predicted"/>
<dbReference type="Gene3D" id="1.10.260.40">
    <property type="entry name" value="lambda repressor-like DNA-binding domains"/>
    <property type="match status" value="1"/>
</dbReference>
<keyword evidence="4" id="KW-1185">Reference proteome</keyword>
<evidence type="ECO:0000259" key="1">
    <source>
        <dbReference type="Pfam" id="PF13443"/>
    </source>
</evidence>
<sequence length="75" mass="8739">MFGLGKPRSKFGRFLDENEIKQQELVRESNVNRTTISKLCQGDAFTPSARNANKLIKTLRRLTGKDIDYDDFWKM</sequence>
<accession>A0A1S2MCX1</accession>
<dbReference type="KEGG" id="aia:AWH56_010760"/>
<dbReference type="InterPro" id="IPR010982">
    <property type="entry name" value="Lambda_DNA-bd_dom_sf"/>
</dbReference>
<dbReference type="SUPFAM" id="SSF47413">
    <property type="entry name" value="lambda repressor-like DNA-binding domains"/>
    <property type="match status" value="1"/>
</dbReference>
<reference evidence="3" key="4">
    <citation type="submission" date="2020-10" db="EMBL/GenBank/DDBJ databases">
        <authorList>
            <person name="Bassil N.M."/>
            <person name="Lloyd J.R."/>
        </authorList>
    </citation>
    <scope>NUCLEOTIDE SEQUENCE</scope>
    <source>
        <strain evidence="3">NB2006</strain>
    </source>
</reference>
<dbReference type="AlphaFoldDB" id="A0A1S2MCX1"/>
<dbReference type="EMBL" id="CP063356">
    <property type="protein sequence ID" value="QOY37996.1"/>
    <property type="molecule type" value="Genomic_DNA"/>
</dbReference>
<reference evidence="3 4" key="3">
    <citation type="journal article" date="2019" name="Int. J. Syst. Evol. Microbiol.">
        <title>Anaerobacillus isosaccharinicus sp. nov., an alkaliphilic bacterium which degrades isosaccharinic acid.</title>
        <authorList>
            <person name="Bassil N.M."/>
            <person name="Lloyd J.R."/>
        </authorList>
    </citation>
    <scope>NUCLEOTIDE SEQUENCE [LARGE SCALE GENOMIC DNA]</scope>
    <source>
        <strain evidence="3 4">NB2006</strain>
    </source>
</reference>
<gene>
    <name evidence="3" type="ORF">AWH56_010760</name>
    <name evidence="2" type="ORF">AWH56_05605</name>
</gene>
<name>A0A1S2MCX1_9BACI</name>
<dbReference type="CDD" id="cd00093">
    <property type="entry name" value="HTH_XRE"/>
    <property type="match status" value="1"/>
</dbReference>